<dbReference type="EMBL" id="BAFO02000031">
    <property type="protein sequence ID" value="GAD85473.1"/>
    <property type="molecule type" value="Genomic_DNA"/>
</dbReference>
<proteinExistence type="predicted"/>
<sequence>MIGIARVVGVTVLVGVAVGGCGKDTAPPPDTTSTQYMFDNVFNPCRQMPESLLAAHELAKDPEGLTSPVESYAAIGCSYSGPAVDLTVQVSNAPLPELGRESPHSFTPTQVGERRARILSLPLERRFCRLDVEITGGILALGASGDPTGEPCKPLRALAEELVPLLPTGV</sequence>
<organism evidence="1 2">
    <name type="scientific">Nocardia asteroides NBRC 15531</name>
    <dbReference type="NCBI Taxonomy" id="1110697"/>
    <lineage>
        <taxon>Bacteria</taxon>
        <taxon>Bacillati</taxon>
        <taxon>Actinomycetota</taxon>
        <taxon>Actinomycetes</taxon>
        <taxon>Mycobacteriales</taxon>
        <taxon>Nocardiaceae</taxon>
        <taxon>Nocardia</taxon>
    </lineage>
</organism>
<evidence type="ECO:0000313" key="1">
    <source>
        <dbReference type="EMBL" id="GAD85473.1"/>
    </source>
</evidence>
<keyword evidence="2" id="KW-1185">Reference proteome</keyword>
<accession>U5EGE8</accession>
<dbReference type="InterPro" id="IPR024520">
    <property type="entry name" value="DUF3558"/>
</dbReference>
<dbReference type="AlphaFoldDB" id="U5EGE8"/>
<dbReference type="OrthoDB" id="9978794at2"/>
<comment type="caution">
    <text evidence="1">The sequence shown here is derived from an EMBL/GenBank/DDBJ whole genome shotgun (WGS) entry which is preliminary data.</text>
</comment>
<evidence type="ECO:0000313" key="2">
    <source>
        <dbReference type="Proteomes" id="UP000017048"/>
    </source>
</evidence>
<protein>
    <recommendedName>
        <fullName evidence="3">DUF3558 domain-containing protein</fullName>
    </recommendedName>
</protein>
<dbReference type="PROSITE" id="PS51257">
    <property type="entry name" value="PROKAR_LIPOPROTEIN"/>
    <property type="match status" value="1"/>
</dbReference>
<evidence type="ECO:0008006" key="3">
    <source>
        <dbReference type="Google" id="ProtNLM"/>
    </source>
</evidence>
<gene>
    <name evidence="1" type="ORF">NCAST_31_01690</name>
</gene>
<name>U5EGE8_NOCAS</name>
<reference evidence="1 2" key="1">
    <citation type="journal article" date="2014" name="BMC Genomics">
        <title>Genome based analysis of type-I polyketide synthase and nonribosomal peptide synthetase gene clusters in seven strains of five representative Nocardia species.</title>
        <authorList>
            <person name="Komaki H."/>
            <person name="Ichikawa N."/>
            <person name="Hosoyama A."/>
            <person name="Takahashi-Nakaguchi A."/>
            <person name="Matsuzawa T."/>
            <person name="Suzuki K."/>
            <person name="Fujita N."/>
            <person name="Gonoi T."/>
        </authorList>
    </citation>
    <scope>NUCLEOTIDE SEQUENCE [LARGE SCALE GENOMIC DNA]</scope>
    <source>
        <strain evidence="1 2">NBRC 15531</strain>
    </source>
</reference>
<dbReference type="Proteomes" id="UP000017048">
    <property type="component" value="Unassembled WGS sequence"/>
</dbReference>
<dbReference type="Pfam" id="PF12079">
    <property type="entry name" value="DUF3558"/>
    <property type="match status" value="1"/>
</dbReference>